<feature type="compositionally biased region" description="Basic and acidic residues" evidence="1">
    <location>
        <begin position="12"/>
        <end position="28"/>
    </location>
</feature>
<feature type="compositionally biased region" description="Basic and acidic residues" evidence="1">
    <location>
        <begin position="50"/>
        <end position="60"/>
    </location>
</feature>
<feature type="region of interest" description="Disordered" evidence="1">
    <location>
        <begin position="1"/>
        <end position="29"/>
    </location>
</feature>
<proteinExistence type="predicted"/>
<evidence type="ECO:0000313" key="2">
    <source>
        <dbReference type="EMBL" id="KAJ1189341.1"/>
    </source>
</evidence>
<dbReference type="Proteomes" id="UP001066276">
    <property type="component" value="Chromosome 3_1"/>
</dbReference>
<sequence>MKTFPATLHTKAGAEPHSEAGAEPRSEALGETMYIENGNPDIRIPVYVPDKGRRAGHTGENKTANARNQDIRVPERLKSKERLHAEVAEEEDGAKEHETEIAEQLDHGGNEEEKGPYLGERRPFDGREDISKGQDSPNKPKLRHVPGGTWLQQQTASSRGKEEEEEDPGQKDQWEISAWLHLKKIQATELAFHQLEDLKEEKKATASKTS</sequence>
<comment type="caution">
    <text evidence="2">The sequence shown here is derived from an EMBL/GenBank/DDBJ whole genome shotgun (WGS) entry which is preliminary data.</text>
</comment>
<keyword evidence="3" id="KW-1185">Reference proteome</keyword>
<feature type="compositionally biased region" description="Basic and acidic residues" evidence="1">
    <location>
        <begin position="94"/>
        <end position="132"/>
    </location>
</feature>
<name>A0AAV7ULT4_PLEWA</name>
<evidence type="ECO:0000313" key="3">
    <source>
        <dbReference type="Proteomes" id="UP001066276"/>
    </source>
</evidence>
<reference evidence="2" key="1">
    <citation type="journal article" date="2022" name="bioRxiv">
        <title>Sequencing and chromosome-scale assembly of the giantPleurodeles waltlgenome.</title>
        <authorList>
            <person name="Brown T."/>
            <person name="Elewa A."/>
            <person name="Iarovenko S."/>
            <person name="Subramanian E."/>
            <person name="Araus A.J."/>
            <person name="Petzold A."/>
            <person name="Susuki M."/>
            <person name="Suzuki K.-i.T."/>
            <person name="Hayashi T."/>
            <person name="Toyoda A."/>
            <person name="Oliveira C."/>
            <person name="Osipova E."/>
            <person name="Leigh N.D."/>
            <person name="Simon A."/>
            <person name="Yun M.H."/>
        </authorList>
    </citation>
    <scope>NUCLEOTIDE SEQUENCE</scope>
    <source>
        <strain evidence="2">20211129_DDA</strain>
        <tissue evidence="2">Liver</tissue>
    </source>
</reference>
<accession>A0AAV7ULT4</accession>
<feature type="region of interest" description="Disordered" evidence="1">
    <location>
        <begin position="41"/>
        <end position="173"/>
    </location>
</feature>
<evidence type="ECO:0000256" key="1">
    <source>
        <dbReference type="SAM" id="MobiDB-lite"/>
    </source>
</evidence>
<dbReference type="AlphaFoldDB" id="A0AAV7ULT4"/>
<protein>
    <submittedName>
        <fullName evidence="2">Uncharacterized protein</fullName>
    </submittedName>
</protein>
<gene>
    <name evidence="2" type="ORF">NDU88_006089</name>
</gene>
<dbReference type="EMBL" id="JANPWB010000005">
    <property type="protein sequence ID" value="KAJ1189341.1"/>
    <property type="molecule type" value="Genomic_DNA"/>
</dbReference>
<organism evidence="2 3">
    <name type="scientific">Pleurodeles waltl</name>
    <name type="common">Iberian ribbed newt</name>
    <dbReference type="NCBI Taxonomy" id="8319"/>
    <lineage>
        <taxon>Eukaryota</taxon>
        <taxon>Metazoa</taxon>
        <taxon>Chordata</taxon>
        <taxon>Craniata</taxon>
        <taxon>Vertebrata</taxon>
        <taxon>Euteleostomi</taxon>
        <taxon>Amphibia</taxon>
        <taxon>Batrachia</taxon>
        <taxon>Caudata</taxon>
        <taxon>Salamandroidea</taxon>
        <taxon>Salamandridae</taxon>
        <taxon>Pleurodelinae</taxon>
        <taxon>Pleurodeles</taxon>
    </lineage>
</organism>
<feature type="compositionally biased region" description="Basic and acidic residues" evidence="1">
    <location>
        <begin position="69"/>
        <end position="87"/>
    </location>
</feature>